<dbReference type="NCBIfam" id="TIGR00229">
    <property type="entry name" value="sensory_box"/>
    <property type="match status" value="2"/>
</dbReference>
<dbReference type="InterPro" id="IPR003594">
    <property type="entry name" value="HATPase_dom"/>
</dbReference>
<feature type="coiled-coil region" evidence="7">
    <location>
        <begin position="885"/>
        <end position="912"/>
    </location>
</feature>
<proteinExistence type="predicted"/>
<evidence type="ECO:0000313" key="13">
    <source>
        <dbReference type="EMBL" id="GLS16011.1"/>
    </source>
</evidence>
<dbReference type="PROSITE" id="PS50109">
    <property type="entry name" value="HIS_KIN"/>
    <property type="match status" value="1"/>
</dbReference>
<dbReference type="CDD" id="cd06225">
    <property type="entry name" value="HAMP"/>
    <property type="match status" value="1"/>
</dbReference>
<dbReference type="SUPFAM" id="SSF158472">
    <property type="entry name" value="HAMP domain-like"/>
    <property type="match status" value="1"/>
</dbReference>
<dbReference type="InterPro" id="IPR013655">
    <property type="entry name" value="PAS_fold_3"/>
</dbReference>
<keyword evidence="4" id="KW-0597">Phosphoprotein</keyword>
<evidence type="ECO:0000259" key="11">
    <source>
        <dbReference type="PROSITE" id="PS50113"/>
    </source>
</evidence>
<dbReference type="CDD" id="cd00130">
    <property type="entry name" value="PAS"/>
    <property type="match status" value="2"/>
</dbReference>
<dbReference type="PROSITE" id="PS50885">
    <property type="entry name" value="HAMP"/>
    <property type="match status" value="1"/>
</dbReference>
<keyword evidence="8" id="KW-1133">Transmembrane helix</keyword>
<dbReference type="Pfam" id="PF08447">
    <property type="entry name" value="PAS_3"/>
    <property type="match status" value="4"/>
</dbReference>
<dbReference type="SMART" id="SM00086">
    <property type="entry name" value="PAC"/>
    <property type="match status" value="5"/>
</dbReference>
<feature type="domain" description="PAC" evidence="11">
    <location>
        <begin position="331"/>
        <end position="383"/>
    </location>
</feature>
<dbReference type="InterPro" id="IPR000700">
    <property type="entry name" value="PAS-assoc_C"/>
</dbReference>
<dbReference type="PRINTS" id="PR00344">
    <property type="entry name" value="BCTRLSENSOR"/>
</dbReference>
<gene>
    <name evidence="13" type="ORF">GCM10007935_34490</name>
</gene>
<evidence type="ECO:0000256" key="7">
    <source>
        <dbReference type="SAM" id="Coils"/>
    </source>
</evidence>
<dbReference type="SUPFAM" id="SSF47384">
    <property type="entry name" value="Homodimeric domain of signal transducing histidine kinase"/>
    <property type="match status" value="1"/>
</dbReference>
<organism evidence="13 14">
    <name type="scientific">Hydrogenophaga electricum</name>
    <dbReference type="NCBI Taxonomy" id="1230953"/>
    <lineage>
        <taxon>Bacteria</taxon>
        <taxon>Pseudomonadati</taxon>
        <taxon>Pseudomonadota</taxon>
        <taxon>Betaproteobacteria</taxon>
        <taxon>Burkholderiales</taxon>
        <taxon>Comamonadaceae</taxon>
        <taxon>Hydrogenophaga</taxon>
    </lineage>
</organism>
<dbReference type="PANTHER" id="PTHR43304:SF1">
    <property type="entry name" value="PAC DOMAIN-CONTAINING PROTEIN"/>
    <property type="match status" value="1"/>
</dbReference>
<dbReference type="InterPro" id="IPR003661">
    <property type="entry name" value="HisK_dim/P_dom"/>
</dbReference>
<dbReference type="InterPro" id="IPR001610">
    <property type="entry name" value="PAC"/>
</dbReference>
<keyword evidence="6" id="KW-0418">Kinase</keyword>
<evidence type="ECO:0000256" key="4">
    <source>
        <dbReference type="ARBA" id="ARBA00022553"/>
    </source>
</evidence>
<keyword evidence="5" id="KW-0808">Transferase</keyword>
<feature type="domain" description="PAC" evidence="11">
    <location>
        <begin position="837"/>
        <end position="890"/>
    </location>
</feature>
<dbReference type="Gene3D" id="2.10.70.100">
    <property type="match status" value="2"/>
</dbReference>
<dbReference type="InterPro" id="IPR052162">
    <property type="entry name" value="Sensor_kinase/Photoreceptor"/>
</dbReference>
<feature type="domain" description="PAC" evidence="11">
    <location>
        <begin position="459"/>
        <end position="510"/>
    </location>
</feature>
<comment type="caution">
    <text evidence="13">The sequence shown here is derived from an EMBL/GenBank/DDBJ whole genome shotgun (WGS) entry which is preliminary data.</text>
</comment>
<evidence type="ECO:0000313" key="14">
    <source>
        <dbReference type="Proteomes" id="UP001156903"/>
    </source>
</evidence>
<feature type="domain" description="PAC" evidence="11">
    <location>
        <begin position="706"/>
        <end position="761"/>
    </location>
</feature>
<feature type="domain" description="Histidine kinase" evidence="9">
    <location>
        <begin position="919"/>
        <end position="1132"/>
    </location>
</feature>
<comment type="catalytic activity">
    <reaction evidence="1">
        <text>ATP + protein L-histidine = ADP + protein N-phospho-L-histidine.</text>
        <dbReference type="EC" id="2.7.13.3"/>
    </reaction>
</comment>
<dbReference type="InterPro" id="IPR036890">
    <property type="entry name" value="HATPase_C_sf"/>
</dbReference>
<dbReference type="SMART" id="SM00091">
    <property type="entry name" value="PAS"/>
    <property type="match status" value="3"/>
</dbReference>
<feature type="transmembrane region" description="Helical" evidence="8">
    <location>
        <begin position="15"/>
        <end position="34"/>
    </location>
</feature>
<dbReference type="Gene3D" id="3.30.450.20">
    <property type="entry name" value="PAS domain"/>
    <property type="match status" value="5"/>
</dbReference>
<dbReference type="InterPro" id="IPR003660">
    <property type="entry name" value="HAMP_dom"/>
</dbReference>
<evidence type="ECO:0000256" key="6">
    <source>
        <dbReference type="ARBA" id="ARBA00022777"/>
    </source>
</evidence>
<dbReference type="Gene3D" id="3.30.565.10">
    <property type="entry name" value="Histidine kinase-like ATPase, C-terminal domain"/>
    <property type="match status" value="1"/>
</dbReference>
<keyword evidence="7" id="KW-0175">Coiled coil</keyword>
<dbReference type="InterPro" id="IPR004358">
    <property type="entry name" value="Sig_transdc_His_kin-like_C"/>
</dbReference>
<dbReference type="InterPro" id="IPR013656">
    <property type="entry name" value="PAS_4"/>
</dbReference>
<evidence type="ECO:0000256" key="3">
    <source>
        <dbReference type="ARBA" id="ARBA00012438"/>
    </source>
</evidence>
<dbReference type="Pfam" id="PF02518">
    <property type="entry name" value="HATPase_c"/>
    <property type="match status" value="1"/>
</dbReference>
<evidence type="ECO:0000259" key="9">
    <source>
        <dbReference type="PROSITE" id="PS50109"/>
    </source>
</evidence>
<dbReference type="SUPFAM" id="SSF55874">
    <property type="entry name" value="ATPase domain of HSP90 chaperone/DNA topoisomerase II/histidine kinase"/>
    <property type="match status" value="1"/>
</dbReference>
<dbReference type="PANTHER" id="PTHR43304">
    <property type="entry name" value="PHYTOCHROME-LIKE PROTEIN CPH1"/>
    <property type="match status" value="1"/>
</dbReference>
<dbReference type="EMBL" id="BSPB01000041">
    <property type="protein sequence ID" value="GLS16011.1"/>
    <property type="molecule type" value="Genomic_DNA"/>
</dbReference>
<evidence type="ECO:0000259" key="12">
    <source>
        <dbReference type="PROSITE" id="PS50885"/>
    </source>
</evidence>
<sequence>MKLWNALLNVPARRLVPLLLLVVALVSVGLRYGYQVGAMEQRVLQGVASDLRGRLGIEQALLDVRLGNDDPIQLRHQVASLALYRGMDRAYLVGADGVVEASLSRADIGRQIAQALGSAAADLQALTERPQPRSVEVDQVPNAPRLAGLVPLTEGYRLVVRVDPANTLASRRSEIRGEVAREAVLILAAAVLLALLLHLLWFRRAQQLVAALEAIGAGDLSVRTALTGRDELAQISAAVDRMARRLEAQQRAQLEQAEELRHFYDLPFIGMAVSSPADKRWLRVNDRLCEILGYEREELLVRTWAEMTPPGDLERNVELFNDLVAGVREGYQMEKRFVRKDGRMVHAFMDVRAVRHADGQLRQLFTTIQDVTERKAAEVALRNSQALLVDAQRLSRLGNWSFSEPGPELLWSEEVYRIHELDPQAHIPTAGDLIRLVHPEDRDRVAEAYRGAVLHAQGFEVQYRISLPSGAIKFLRLQGAATREAHGSIRAFGTVQDVTELVEARRERDRLASVMENTSDIVSMADPQGRVFYFNRAGYELLGLTPGEPLDNAIGNVHPAWAARLVKEEGIPTALCEGRWLGETAVLDAQGREVPMSQLIMVHRGADGKPQYVWSILRDMTERKAAEKALHEQRVLLAEAQDVARLGNWSMDVASRELTWSPVLYEMLGFLPGAVRPTAEAALNVVHPADAKRVRRALAAELRAPNAGQLLLVHRIVTDQGTRYLEQRVRTERDSDGRAVRLFGTAMDVTERTLAAQAVLELKDMLEQAESVSLLGSWAADAQTQRLTVSAQLFCNLGLAPADRSPSDEEYLTRLHPDDQAMVAADMAQLRCGGEARDLVFRTHPDHGPVRWLRRTARRIDRSAEGLPPRYIGTLLDITDSVQAEEKLREINQGLEQRVNERTQQLSEANRELEAFSYTVSHDLKAPLRGIDGYSQLLEEEYGAQLGEEGMQFLGRIRRGVQLMGELISDLLDYSRMERRTMERHDVDLQPLLERVLEGFAGDVERHGAQVTLALAPMTLGVDREGMAVVLRNLIGNALKFSRESRPPQVQIGSRSEPGRRILWVQDNGVGFDMKYHDRIFGIFQRLQRAEDYPGTGVGLALVAKAVDRMGGRVWAESRLGVGATFYLEFPE</sequence>
<dbReference type="InterPro" id="IPR035965">
    <property type="entry name" value="PAS-like_dom_sf"/>
</dbReference>
<accession>A0ABQ6CCK1</accession>
<dbReference type="Gene3D" id="1.10.287.130">
    <property type="match status" value="1"/>
</dbReference>
<dbReference type="SUPFAM" id="SSF55785">
    <property type="entry name" value="PYP-like sensor domain (PAS domain)"/>
    <property type="match status" value="5"/>
</dbReference>
<dbReference type="SMART" id="SM00388">
    <property type="entry name" value="HisKA"/>
    <property type="match status" value="1"/>
</dbReference>
<evidence type="ECO:0000256" key="5">
    <source>
        <dbReference type="ARBA" id="ARBA00022679"/>
    </source>
</evidence>
<dbReference type="InterPro" id="IPR005467">
    <property type="entry name" value="His_kinase_dom"/>
</dbReference>
<feature type="domain" description="PAS" evidence="10">
    <location>
        <begin position="507"/>
        <end position="559"/>
    </location>
</feature>
<evidence type="ECO:0000259" key="10">
    <source>
        <dbReference type="PROSITE" id="PS50112"/>
    </source>
</evidence>
<dbReference type="Pfam" id="PF00672">
    <property type="entry name" value="HAMP"/>
    <property type="match status" value="1"/>
</dbReference>
<protein>
    <recommendedName>
        <fullName evidence="3">histidine kinase</fullName>
        <ecNumber evidence="3">2.7.13.3</ecNumber>
    </recommendedName>
</protein>
<dbReference type="PROSITE" id="PS50113">
    <property type="entry name" value="PAC"/>
    <property type="match status" value="5"/>
</dbReference>
<keyword evidence="14" id="KW-1185">Reference proteome</keyword>
<dbReference type="InterPro" id="IPR000014">
    <property type="entry name" value="PAS"/>
</dbReference>
<feature type="domain" description="HAMP" evidence="12">
    <location>
        <begin position="203"/>
        <end position="251"/>
    </location>
</feature>
<feature type="domain" description="PAC" evidence="11">
    <location>
        <begin position="580"/>
        <end position="632"/>
    </location>
</feature>
<dbReference type="Proteomes" id="UP001156903">
    <property type="component" value="Unassembled WGS sequence"/>
</dbReference>
<dbReference type="SMART" id="SM00387">
    <property type="entry name" value="HATPase_c"/>
    <property type="match status" value="1"/>
</dbReference>
<evidence type="ECO:0000256" key="1">
    <source>
        <dbReference type="ARBA" id="ARBA00000085"/>
    </source>
</evidence>
<evidence type="ECO:0000256" key="2">
    <source>
        <dbReference type="ARBA" id="ARBA00004370"/>
    </source>
</evidence>
<dbReference type="CDD" id="cd00082">
    <property type="entry name" value="HisKA"/>
    <property type="match status" value="1"/>
</dbReference>
<dbReference type="PROSITE" id="PS50112">
    <property type="entry name" value="PAS"/>
    <property type="match status" value="2"/>
</dbReference>
<feature type="transmembrane region" description="Helical" evidence="8">
    <location>
        <begin position="183"/>
        <end position="202"/>
    </location>
</feature>
<keyword evidence="8" id="KW-0472">Membrane</keyword>
<reference evidence="14" key="1">
    <citation type="journal article" date="2019" name="Int. J. Syst. Evol. Microbiol.">
        <title>The Global Catalogue of Microorganisms (GCM) 10K type strain sequencing project: providing services to taxonomists for standard genome sequencing and annotation.</title>
        <authorList>
            <consortium name="The Broad Institute Genomics Platform"/>
            <consortium name="The Broad Institute Genome Sequencing Center for Infectious Disease"/>
            <person name="Wu L."/>
            <person name="Ma J."/>
        </authorList>
    </citation>
    <scope>NUCLEOTIDE SEQUENCE [LARGE SCALE GENOMIC DNA]</scope>
    <source>
        <strain evidence="14">NBRC 109341</strain>
    </source>
</reference>
<dbReference type="Gene3D" id="6.10.340.10">
    <property type="match status" value="1"/>
</dbReference>
<evidence type="ECO:0000256" key="8">
    <source>
        <dbReference type="SAM" id="Phobius"/>
    </source>
</evidence>
<dbReference type="Pfam" id="PF00512">
    <property type="entry name" value="HisKA"/>
    <property type="match status" value="1"/>
</dbReference>
<dbReference type="InterPro" id="IPR036097">
    <property type="entry name" value="HisK_dim/P_sf"/>
</dbReference>
<dbReference type="SMART" id="SM00304">
    <property type="entry name" value="HAMP"/>
    <property type="match status" value="1"/>
</dbReference>
<dbReference type="EC" id="2.7.13.3" evidence="3"/>
<dbReference type="Pfam" id="PF08448">
    <property type="entry name" value="PAS_4"/>
    <property type="match status" value="1"/>
</dbReference>
<keyword evidence="8" id="KW-0812">Transmembrane</keyword>
<comment type="subcellular location">
    <subcellularLocation>
        <location evidence="2">Membrane</location>
    </subcellularLocation>
</comment>
<name>A0ABQ6CCK1_9BURK</name>
<dbReference type="RefSeq" id="WP_284308814.1">
    <property type="nucleotide sequence ID" value="NZ_BSPB01000041.1"/>
</dbReference>
<feature type="domain" description="PAS" evidence="10">
    <location>
        <begin position="284"/>
        <end position="327"/>
    </location>
</feature>